<dbReference type="SUPFAM" id="SSF82171">
    <property type="entry name" value="DPP6 N-terminal domain-like"/>
    <property type="match status" value="1"/>
</dbReference>
<dbReference type="InterPro" id="IPR050585">
    <property type="entry name" value="Xaa-Pro_dipeptidyl-ppase/CocE"/>
</dbReference>
<dbReference type="SUPFAM" id="SSF53474">
    <property type="entry name" value="alpha/beta-Hydrolases"/>
    <property type="match status" value="1"/>
</dbReference>
<reference evidence="2" key="1">
    <citation type="submission" date="2020-07" db="EMBL/GenBank/DDBJ databases">
        <authorList>
            <person name="Pettersson B.M.F."/>
            <person name="Behra P.R.K."/>
            <person name="Ramesh M."/>
            <person name="Das S."/>
            <person name="Dasgupta S."/>
            <person name="Kirsebom L.A."/>
        </authorList>
    </citation>
    <scope>NUCLEOTIDE SEQUENCE</scope>
    <source>
        <strain evidence="2">DSM 44838</strain>
    </source>
</reference>
<evidence type="ECO:0000313" key="2">
    <source>
        <dbReference type="EMBL" id="MCV7424530.1"/>
    </source>
</evidence>
<evidence type="ECO:0000313" key="3">
    <source>
        <dbReference type="Proteomes" id="UP001141629"/>
    </source>
</evidence>
<dbReference type="PANTHER" id="PTHR43056:SF5">
    <property type="entry name" value="PEPTIDASE S9 PROLYL OLIGOPEPTIDASE CATALYTIC DOMAIN-CONTAINING PROTEIN"/>
    <property type="match status" value="1"/>
</dbReference>
<gene>
    <name evidence="2" type="ORF">H7K45_28705</name>
</gene>
<comment type="caution">
    <text evidence="2">The sequence shown here is derived from an EMBL/GenBank/DDBJ whole genome shotgun (WGS) entry which is preliminary data.</text>
</comment>
<protein>
    <submittedName>
        <fullName evidence="2">S9 family peptidase</fullName>
    </submittedName>
</protein>
<dbReference type="Proteomes" id="UP001141629">
    <property type="component" value="Unassembled WGS sequence"/>
</dbReference>
<name>A0A9X2ZAM0_9MYCO</name>
<dbReference type="InterPro" id="IPR011042">
    <property type="entry name" value="6-blade_b-propeller_TolB-like"/>
</dbReference>
<dbReference type="InterPro" id="IPR029058">
    <property type="entry name" value="AB_hydrolase_fold"/>
</dbReference>
<dbReference type="EMBL" id="JACKVK010000015">
    <property type="protein sequence ID" value="MCV7424530.1"/>
    <property type="molecule type" value="Genomic_DNA"/>
</dbReference>
<dbReference type="Gene3D" id="3.40.50.1820">
    <property type="entry name" value="alpha/beta hydrolase"/>
    <property type="match status" value="1"/>
</dbReference>
<organism evidence="2 3">
    <name type="scientific">Mycobacterium yunnanensis</name>
    <dbReference type="NCBI Taxonomy" id="368477"/>
    <lineage>
        <taxon>Bacteria</taxon>
        <taxon>Bacillati</taxon>
        <taxon>Actinomycetota</taxon>
        <taxon>Actinomycetes</taxon>
        <taxon>Mycobacteriales</taxon>
        <taxon>Mycobacteriaceae</taxon>
        <taxon>Mycobacterium</taxon>
    </lineage>
</organism>
<keyword evidence="3" id="KW-1185">Reference proteome</keyword>
<dbReference type="InterPro" id="IPR001375">
    <property type="entry name" value="Peptidase_S9_cat"/>
</dbReference>
<dbReference type="GO" id="GO:0008236">
    <property type="term" value="F:serine-type peptidase activity"/>
    <property type="evidence" value="ECO:0007669"/>
    <property type="project" value="InterPro"/>
</dbReference>
<dbReference type="GO" id="GO:0006508">
    <property type="term" value="P:proteolysis"/>
    <property type="evidence" value="ECO:0007669"/>
    <property type="project" value="InterPro"/>
</dbReference>
<dbReference type="AlphaFoldDB" id="A0A9X2ZAM0"/>
<dbReference type="RefSeq" id="WP_263999597.1">
    <property type="nucleotide sequence ID" value="NZ_JACKVK010000015.1"/>
</dbReference>
<dbReference type="PANTHER" id="PTHR43056">
    <property type="entry name" value="PEPTIDASE S9 PROLYL OLIGOPEPTIDASE"/>
    <property type="match status" value="1"/>
</dbReference>
<dbReference type="Pfam" id="PF00326">
    <property type="entry name" value="Peptidase_S9"/>
    <property type="match status" value="1"/>
</dbReference>
<feature type="domain" description="Peptidase S9 prolyl oligopeptidase catalytic" evidence="1">
    <location>
        <begin position="445"/>
        <end position="648"/>
    </location>
</feature>
<reference evidence="2" key="2">
    <citation type="journal article" date="2022" name="BMC Genomics">
        <title>Comparative genome analysis of mycobacteria focusing on tRNA and non-coding RNA.</title>
        <authorList>
            <person name="Behra P.R.K."/>
            <person name="Pettersson B.M.F."/>
            <person name="Ramesh M."/>
            <person name="Das S."/>
            <person name="Dasgupta S."/>
            <person name="Kirsebom L.A."/>
        </authorList>
    </citation>
    <scope>NUCLEOTIDE SEQUENCE</scope>
    <source>
        <strain evidence="2">DSM 44838</strain>
    </source>
</reference>
<dbReference type="Gene3D" id="2.120.10.30">
    <property type="entry name" value="TolB, C-terminal domain"/>
    <property type="match status" value="1"/>
</dbReference>
<sequence length="665" mass="71813">MAHFGSWTTPITSELVVRAAAGLGGVSVRGRTVIWAEQRPEEGGRTQLVRLIDDGPAVDLLPAGANARTAAHEYGGGAWWVAGDTLWFTDWADQRLYTLPLTGSASPVPMTPEPEVPRGDRWADGCVTADGRWALVVREHHPAGGGPADVVNEIVVLDVSGHLAPRVLVTGPDFVSDPRISPDGERLCWLQWSHPDMPWDGTELCVADVEDTDTGPVLGQATVVAGRPDAGPGGTGDGESVSEPRWADDGALWFISDRTDWWNLYRWVPGADRVEAMVTVDAEIGGPQWVFGQSSYAFLSGGRTTFASSRDGLGYLAMRLADGRVVDLDVPYTSFGSIRADGDRIVFVGASATTEPAVVSVLVDDGGTVTFKEIIRPPRDLGIDRDWFATPDPISFPTSGGRTAHALFYPPTNPDAVGEPGELPPLLVLIHGGPTSAARSMLQLGTQYWTSRGFAVVDVNYGGSTGYGRAYRNQLRRQWGVVDLDDCEAAARWLGKQGRVDPARLCIRGGSAGGYTTLAVLAFRDTFAAGASHYGVADLEALATETHKFESRYLDGLIGPYPERRDLYVERSPIHHVDGFDRPLIVLQGLDDEVVPPNQATMIVDALRAKGVPVAYVAFEGEQHGFRQAANIRRAMESELSFYAQVFGFALPEQEHIEPVPVHNL</sequence>
<accession>A0A9X2ZAM0</accession>
<proteinExistence type="predicted"/>
<evidence type="ECO:0000259" key="1">
    <source>
        <dbReference type="Pfam" id="PF00326"/>
    </source>
</evidence>